<dbReference type="AlphaFoldDB" id="A0AA97A3J7"/>
<feature type="compositionally biased region" description="Low complexity" evidence="1">
    <location>
        <begin position="45"/>
        <end position="77"/>
    </location>
</feature>
<dbReference type="Proteomes" id="UP001303587">
    <property type="component" value="Chromosome"/>
</dbReference>
<evidence type="ECO:0000256" key="1">
    <source>
        <dbReference type="SAM" id="MobiDB-lite"/>
    </source>
</evidence>
<name>A0AA97A3J7_9EURY</name>
<accession>A0AA97A3J7</accession>
<evidence type="ECO:0000313" key="2">
    <source>
        <dbReference type="EMBL" id="WNY25073.1"/>
    </source>
</evidence>
<proteinExistence type="predicted"/>
<feature type="region of interest" description="Disordered" evidence="1">
    <location>
        <begin position="40"/>
        <end position="86"/>
    </location>
</feature>
<protein>
    <submittedName>
        <fullName evidence="2">Uncharacterized protein</fullName>
    </submittedName>
</protein>
<keyword evidence="3" id="KW-1185">Reference proteome</keyword>
<dbReference type="RefSeq" id="WP_338103120.1">
    <property type="nucleotide sequence ID" value="NZ_CP131060.1"/>
</dbReference>
<reference evidence="2 3" key="1">
    <citation type="submission" date="2023-07" db="EMBL/GenBank/DDBJ databases">
        <title>Closed genoem sequence of Methanosarcinaceae archaeon Ac7.</title>
        <authorList>
            <person name="Poehlein A."/>
            <person name="Protasov E."/>
            <person name="Platt K."/>
            <person name="Reeh H."/>
            <person name="Daniel R."/>
            <person name="Brune A."/>
        </authorList>
    </citation>
    <scope>NUCLEOTIDE SEQUENCE [LARGE SCALE GENOMIC DNA]</scope>
    <source>
        <strain evidence="2 3">Ac7</strain>
    </source>
</reference>
<evidence type="ECO:0000313" key="3">
    <source>
        <dbReference type="Proteomes" id="UP001303587"/>
    </source>
</evidence>
<dbReference type="GeneID" id="89229728"/>
<gene>
    <name evidence="2" type="ORF">MsAc7_06120</name>
</gene>
<dbReference type="EMBL" id="CP131060">
    <property type="protein sequence ID" value="WNY25073.1"/>
    <property type="molecule type" value="Genomic_DNA"/>
</dbReference>
<sequence>MMQKNTKNILWVGLAVLALLILSLSVYTVGNDYFNKSPVEPAGNGSVQPPGGSTPSSPSGSPSNSSPNSSGEGFEPGNSGPGTIIAGPGGSGTVAAMISVSGSYAPADWSSEKTVTVVTKTTKIPIQYTRWAMGEFTNETFPTDSSLYSDYTVPFNVSDDGKITFYVEDERGSKNTSVLTIENIDNTTPVIDSVSLNPAADIRGQSVEISMTVTDSQSGVASVKYAKGEFTTGDFPSDGTETEIIIDADGNGNFSVTENENYTICAVDNAGNAVVFVQNIAHVDTTAPVFGSAVLDPATNWNPMVNISVTVSDSESGVSIVQYAKGRFTADNFTADSTPNTITLDGNNANFTVSANGRYTIYAEDGAGNKAVTVVQVSNVDKKKPVFESVALNPASDWNQTIDISVSVTDDQSDVSAIMYAKGKFSVSDFPVSTATDITTTSEFTVFANGRYTIYAEDGAGNKAVKVVQVLKIDVKPPKFDSVSLDPATGTWNQTVNVSVSVSDTQSGVALVKYEKGRYDVLTFPNGATDITADKEFMASENGKYTIYMEDSVGNKAVKIVSVTNVDTTAPAVSGIFEDIESTPNKVLFKAMDSQSGILAVKYLAGNHVVDDFAGTGGTVLTESDGNYSFDVESGTNIYTVYTIDNIGNERIKRINILNIDTEPPVISDVSVSNASVWEIEKTVTFNATDDDEIAVVQYVKGDFDKNTFDFPNATTLIADSGDEYSFDVTENGNYTIYAQDATGNKAVHVVEVAKIDAVNPTIGFSNTTVPGYSETLTLTISDSESGINSSASLWVKGTCTQEDFEDAGSDAETLTSTTLTFYRNGVYSFYVKDNAGRVTVETYQVQ</sequence>
<organism evidence="2 3">
    <name type="scientific">Methanolapillus millepedarum</name>
    <dbReference type="NCBI Taxonomy" id="3028296"/>
    <lineage>
        <taxon>Archaea</taxon>
        <taxon>Methanobacteriati</taxon>
        <taxon>Methanobacteriota</taxon>
        <taxon>Stenosarchaea group</taxon>
        <taxon>Methanomicrobia</taxon>
        <taxon>Methanosarcinales</taxon>
        <taxon>Methanosarcinaceae</taxon>
        <taxon>Methanolapillus</taxon>
    </lineage>
</organism>